<comment type="subcellular location">
    <subcellularLocation>
        <location evidence="1">Membrane</location>
        <topology evidence="1">Multi-pass membrane protein</topology>
    </subcellularLocation>
</comment>
<evidence type="ECO:0000313" key="7">
    <source>
        <dbReference type="EMBL" id="PAV61904.1"/>
    </source>
</evidence>
<accession>A0A2A2JJS0</accession>
<dbReference type="STRING" id="2018661.A0A2A2JJS0"/>
<keyword evidence="8" id="KW-1185">Reference proteome</keyword>
<keyword evidence="5" id="KW-0406">Ion transport</keyword>
<dbReference type="PROSITE" id="PS00236">
    <property type="entry name" value="NEUROTR_ION_CHANNEL"/>
    <property type="match status" value="1"/>
</dbReference>
<feature type="chain" id="PRO_5022247573" description="Neurotransmitter-gated ion-channel ligand-binding domain-containing protein" evidence="5">
    <location>
        <begin position="23"/>
        <end position="378"/>
    </location>
</feature>
<name>A0A2A2JJS0_9BILA</name>
<dbReference type="AlphaFoldDB" id="A0A2A2JJS0"/>
<keyword evidence="2 5" id="KW-0812">Transmembrane</keyword>
<feature type="transmembrane region" description="Helical" evidence="5">
    <location>
        <begin position="282"/>
        <end position="301"/>
    </location>
</feature>
<dbReference type="InterPro" id="IPR036719">
    <property type="entry name" value="Neuro-gated_channel_TM_sf"/>
</dbReference>
<gene>
    <name evidence="7" type="ORF">WR25_19028</name>
</gene>
<protein>
    <recommendedName>
        <fullName evidence="6">Neurotransmitter-gated ion-channel ligand-binding domain-containing protein</fullName>
    </recommendedName>
</protein>
<evidence type="ECO:0000313" key="8">
    <source>
        <dbReference type="Proteomes" id="UP000218231"/>
    </source>
</evidence>
<keyword evidence="5" id="KW-0732">Signal</keyword>
<feature type="transmembrane region" description="Helical" evidence="5">
    <location>
        <begin position="346"/>
        <end position="364"/>
    </location>
</feature>
<comment type="caution">
    <text evidence="7">The sequence shown here is derived from an EMBL/GenBank/DDBJ whole genome shotgun (WGS) entry which is preliminary data.</text>
</comment>
<comment type="caution">
    <text evidence="5">Lacks conserved residue(s) required for the propagation of feature annotation.</text>
</comment>
<dbReference type="InterPro" id="IPR018000">
    <property type="entry name" value="Neurotransmitter_ion_chnl_CS"/>
</dbReference>
<reference evidence="7 8" key="1">
    <citation type="journal article" date="2017" name="Curr. Biol.">
        <title>Genome architecture and evolution of a unichromosomal asexual nematode.</title>
        <authorList>
            <person name="Fradin H."/>
            <person name="Zegar C."/>
            <person name="Gutwein M."/>
            <person name="Lucas J."/>
            <person name="Kovtun M."/>
            <person name="Corcoran D."/>
            <person name="Baugh L.R."/>
            <person name="Kiontke K."/>
            <person name="Gunsalus K."/>
            <person name="Fitch D.H."/>
            <person name="Piano F."/>
        </authorList>
    </citation>
    <scope>NUCLEOTIDE SEQUENCE [LARGE SCALE GENOMIC DNA]</scope>
    <source>
        <strain evidence="7">PF1309</strain>
    </source>
</reference>
<organism evidence="7 8">
    <name type="scientific">Diploscapter pachys</name>
    <dbReference type="NCBI Taxonomy" id="2018661"/>
    <lineage>
        <taxon>Eukaryota</taxon>
        <taxon>Metazoa</taxon>
        <taxon>Ecdysozoa</taxon>
        <taxon>Nematoda</taxon>
        <taxon>Chromadorea</taxon>
        <taxon>Rhabditida</taxon>
        <taxon>Rhabditina</taxon>
        <taxon>Rhabditomorpha</taxon>
        <taxon>Rhabditoidea</taxon>
        <taxon>Rhabditidae</taxon>
        <taxon>Diploscapter</taxon>
    </lineage>
</organism>
<feature type="signal peptide" evidence="5">
    <location>
        <begin position="1"/>
        <end position="22"/>
    </location>
</feature>
<dbReference type="EMBL" id="LIAE01010395">
    <property type="protein sequence ID" value="PAV61904.1"/>
    <property type="molecule type" value="Genomic_DNA"/>
</dbReference>
<dbReference type="SUPFAM" id="SSF63712">
    <property type="entry name" value="Nicotinic receptor ligand binding domain-like"/>
    <property type="match status" value="1"/>
</dbReference>
<dbReference type="InterPro" id="IPR006202">
    <property type="entry name" value="Neur_chan_lig-bd"/>
</dbReference>
<evidence type="ECO:0000256" key="5">
    <source>
        <dbReference type="RuleBase" id="RU000687"/>
    </source>
</evidence>
<feature type="domain" description="Neurotransmitter-gated ion-channel ligand-binding" evidence="6">
    <location>
        <begin position="78"/>
        <end position="274"/>
    </location>
</feature>
<dbReference type="InterPro" id="IPR036734">
    <property type="entry name" value="Neur_chan_lig-bd_sf"/>
</dbReference>
<keyword evidence="5" id="KW-0407">Ion channel</keyword>
<comment type="similarity">
    <text evidence="5">Belongs to the ligand-gated ion channel (TC 1.A.9) family.</text>
</comment>
<dbReference type="GO" id="GO:0016020">
    <property type="term" value="C:membrane"/>
    <property type="evidence" value="ECO:0007669"/>
    <property type="project" value="UniProtKB-SubCell"/>
</dbReference>
<dbReference type="InterPro" id="IPR038050">
    <property type="entry name" value="Neuro_actylchol_rec"/>
</dbReference>
<dbReference type="PANTHER" id="PTHR18945">
    <property type="entry name" value="NEUROTRANSMITTER GATED ION CHANNEL"/>
    <property type="match status" value="1"/>
</dbReference>
<evidence type="ECO:0000256" key="4">
    <source>
        <dbReference type="ARBA" id="ARBA00023136"/>
    </source>
</evidence>
<keyword evidence="5" id="KW-0813">Transport</keyword>
<dbReference type="Gene3D" id="1.20.58.390">
    <property type="entry name" value="Neurotransmitter-gated ion-channel transmembrane domain"/>
    <property type="match status" value="1"/>
</dbReference>
<keyword evidence="3 5" id="KW-1133">Transmembrane helix</keyword>
<dbReference type="OrthoDB" id="8890589at2759"/>
<evidence type="ECO:0000256" key="2">
    <source>
        <dbReference type="ARBA" id="ARBA00022692"/>
    </source>
</evidence>
<evidence type="ECO:0000259" key="6">
    <source>
        <dbReference type="Pfam" id="PF02931"/>
    </source>
</evidence>
<proteinExistence type="inferred from homology"/>
<feature type="transmembrane region" description="Helical" evidence="5">
    <location>
        <begin position="308"/>
        <end position="326"/>
    </location>
</feature>
<keyword evidence="4 5" id="KW-0472">Membrane</keyword>
<dbReference type="GO" id="GO:0004888">
    <property type="term" value="F:transmembrane signaling receptor activity"/>
    <property type="evidence" value="ECO:0007669"/>
    <property type="project" value="InterPro"/>
</dbReference>
<evidence type="ECO:0000256" key="1">
    <source>
        <dbReference type="ARBA" id="ARBA00004141"/>
    </source>
</evidence>
<sequence>MYLFVIFIILSISIRFSDEVRAGLRFKAKLNLGFRDGDHNSEEEDDDSQERFDENDEETQIYQQGETRDFLQFLRTIQYDHRQLPEQEGGVLVEVSVVMSNIRDISEVTMDYCVEMFYRESWRDERLQYGDNLFRNKSEIALHESYVNYLWQPDTFIPNAVGSKNPRAQSIAHRDLLRLRNNGSILHSRRVSLVLTCAINLMLFPFDSSLCKIGFESYGYVSDQVRYAWANSIDPIQLFPIALPDFVIKEAYVTSRLESYSTGTYSRLYICFLFSRTPAFCFLQIIVPTSAVVVAAWTALWNDQETEFQDMISIILAIILLLFSYNEMMARVSYIKSMDIYLGKDINILGISIAITTVSIFQLQKACHYLTTSRTVYG</sequence>
<dbReference type="GO" id="GO:0005230">
    <property type="term" value="F:extracellular ligand-gated monoatomic ion channel activity"/>
    <property type="evidence" value="ECO:0007669"/>
    <property type="project" value="InterPro"/>
</dbReference>
<dbReference type="SUPFAM" id="SSF90112">
    <property type="entry name" value="Neurotransmitter-gated ion-channel transmembrane pore"/>
    <property type="match status" value="1"/>
</dbReference>
<dbReference type="Pfam" id="PF02931">
    <property type="entry name" value="Neur_chan_LBD"/>
    <property type="match status" value="1"/>
</dbReference>
<dbReference type="Gene3D" id="2.70.170.10">
    <property type="entry name" value="Neurotransmitter-gated ion-channel ligand-binding domain"/>
    <property type="match status" value="1"/>
</dbReference>
<dbReference type="InterPro" id="IPR006201">
    <property type="entry name" value="Neur_channel"/>
</dbReference>
<evidence type="ECO:0000256" key="3">
    <source>
        <dbReference type="ARBA" id="ARBA00022989"/>
    </source>
</evidence>
<dbReference type="PRINTS" id="PR00252">
    <property type="entry name" value="NRIONCHANNEL"/>
</dbReference>
<dbReference type="Proteomes" id="UP000218231">
    <property type="component" value="Unassembled WGS sequence"/>
</dbReference>